<dbReference type="InterPro" id="IPR013783">
    <property type="entry name" value="Ig-like_fold"/>
</dbReference>
<feature type="compositionally biased region" description="Low complexity" evidence="1">
    <location>
        <begin position="608"/>
        <end position="639"/>
    </location>
</feature>
<dbReference type="SUPFAM" id="SSF69318">
    <property type="entry name" value="Integrin alpha N-terminal domain"/>
    <property type="match status" value="1"/>
</dbReference>
<organism evidence="4 5">
    <name type="scientific">Halolamina salina</name>
    <dbReference type="NCBI Taxonomy" id="1220023"/>
    <lineage>
        <taxon>Archaea</taxon>
        <taxon>Methanobacteriati</taxon>
        <taxon>Methanobacteriota</taxon>
        <taxon>Stenosarchaea group</taxon>
        <taxon>Halobacteria</taxon>
        <taxon>Halobacteriales</taxon>
        <taxon>Haloferacaceae</taxon>
    </lineage>
</organism>
<name>A0ABD6B3Q4_9EURY</name>
<keyword evidence="5" id="KW-1185">Reference proteome</keyword>
<feature type="compositionally biased region" description="Acidic residues" evidence="1">
    <location>
        <begin position="640"/>
        <end position="649"/>
    </location>
</feature>
<comment type="caution">
    <text evidence="4">The sequence shown here is derived from an EMBL/GenBank/DDBJ whole genome shotgun (WGS) entry which is preliminary data.</text>
</comment>
<proteinExistence type="predicted"/>
<dbReference type="Proteomes" id="UP001597111">
    <property type="component" value="Unassembled WGS sequence"/>
</dbReference>
<dbReference type="InterPro" id="IPR000601">
    <property type="entry name" value="PKD_dom"/>
</dbReference>
<evidence type="ECO:0000313" key="4">
    <source>
        <dbReference type="EMBL" id="MFD1525318.1"/>
    </source>
</evidence>
<dbReference type="RefSeq" id="WP_379818058.1">
    <property type="nucleotide sequence ID" value="NZ_JBHUDH010000025.1"/>
</dbReference>
<gene>
    <name evidence="4" type="ORF">ACFR9S_03240</name>
</gene>
<keyword evidence="2" id="KW-1133">Transmembrane helix</keyword>
<dbReference type="Gene3D" id="2.60.40.10">
    <property type="entry name" value="Immunoglobulins"/>
    <property type="match status" value="2"/>
</dbReference>
<dbReference type="AlphaFoldDB" id="A0ABD6B3Q4"/>
<dbReference type="CDD" id="cd00146">
    <property type="entry name" value="PKD"/>
    <property type="match status" value="1"/>
</dbReference>
<sequence length="962" mass="97955">MRHAGLGATLFVFVLLVAAVAGPLAAVGSTASSGPTDVHAVVVGSNGQLVAVEQDGTTHETGVDATITGRTIDLDGDTVLETPFVDSGGTLKLAEPDGTTTTLAENAPTSASAIAVGDLDDDGTAAVFYPNTSDSGHIYKVETGADPGSPTRVTQTTSSGDAGIDANAVAGVGDLDGDGQPELGFTGGSSTVKYLDGDTVETTGYSSIGSNSGGYGLGGVSDVDGDGVARITLVTGSNNIALIDDQGNIEKIKEVSAAQAPITAANWTGGSSLELLYLDTNNKLAYTTLDGQHEQIQGANGGTIEGAQSAGVAMSPGLAAPEITDYNVTNPAGREINVSITADKRLETISVNVSGPDPTTLTRADFGESGSGPYTYVATYTADIDGEYTATLEAAVGPDGNDGAQDQQRSVVIETAGPTVENATIEDLTDDDGAVGGNHTVAVSADVPDTDPSNVTVVADASPFGAGEVTLAHTSGWTYAANFTVDASAVPEDGSQSIEVTATNQYGNDGAAATGSLVVDTTPPAADAGPDVNPTTGTSVTFDGDGSTDLTGIEQYSWEFGDGTTATGRSVTHVYDEPGTYTVTLTVTDGVGNIATDTLTATVEEADSGSTSTSTSDPTPTPTSTSEPAPTATQTPAPTETDDASDGGDTEVIVVDEGTTVVTRVDGSTVDVNVSHATAGSSVALSIPAGEVSERWGVTVERMTVLPTRDGAFEVTVDGNASAPTGVTPVNRTRATEPLAYWAVNHTIDDENVAGATFEFSVRPGLLNGSHPDALTLYRYDDGNWTAHDPQVVDHDGDRYHYRVHSPTLSTFAVGVRQTNFSVERATLRENEIQLGDTAMATVTVENTGSSDVTRTIAFRLGNETIENRTVTVPAGERRTLSFAVEPTRTGEFDAVVAGTVAGTLSVTGPTPTATATPASPTQSGPASPLLLLLALLAVVGAAYYYLTQRAGYASIGDRLGR</sequence>
<dbReference type="InterPro" id="IPR035986">
    <property type="entry name" value="PKD_dom_sf"/>
</dbReference>
<dbReference type="InterPro" id="IPR028994">
    <property type="entry name" value="Integrin_alpha_N"/>
</dbReference>
<accession>A0ABD6B3Q4</accession>
<evidence type="ECO:0000256" key="2">
    <source>
        <dbReference type="SAM" id="Phobius"/>
    </source>
</evidence>
<dbReference type="SUPFAM" id="SSF49299">
    <property type="entry name" value="PKD domain"/>
    <property type="match status" value="1"/>
</dbReference>
<keyword evidence="2" id="KW-0812">Transmembrane</keyword>
<dbReference type="PROSITE" id="PS50093">
    <property type="entry name" value="PKD"/>
    <property type="match status" value="1"/>
</dbReference>
<feature type="region of interest" description="Disordered" evidence="1">
    <location>
        <begin position="525"/>
        <end position="548"/>
    </location>
</feature>
<reference evidence="4 5" key="1">
    <citation type="journal article" date="2019" name="Int. J. Syst. Evol. Microbiol.">
        <title>The Global Catalogue of Microorganisms (GCM) 10K type strain sequencing project: providing services to taxonomists for standard genome sequencing and annotation.</title>
        <authorList>
            <consortium name="The Broad Institute Genomics Platform"/>
            <consortium name="The Broad Institute Genome Sequencing Center for Infectious Disease"/>
            <person name="Wu L."/>
            <person name="Ma J."/>
        </authorList>
    </citation>
    <scope>NUCLEOTIDE SEQUENCE [LARGE SCALE GENOMIC DNA]</scope>
    <source>
        <strain evidence="4 5">CGMCC 1.12285</strain>
    </source>
</reference>
<protein>
    <submittedName>
        <fullName evidence="4">PKD domain-containing protein</fullName>
    </submittedName>
</protein>
<evidence type="ECO:0000259" key="3">
    <source>
        <dbReference type="PROSITE" id="PS50093"/>
    </source>
</evidence>
<feature type="transmembrane region" description="Helical" evidence="2">
    <location>
        <begin position="927"/>
        <end position="947"/>
    </location>
</feature>
<feature type="region of interest" description="Disordered" evidence="1">
    <location>
        <begin position="603"/>
        <end position="649"/>
    </location>
</feature>
<dbReference type="SMART" id="SM00089">
    <property type="entry name" value="PKD"/>
    <property type="match status" value="1"/>
</dbReference>
<keyword evidence="2" id="KW-0472">Membrane</keyword>
<dbReference type="EMBL" id="JBHUDH010000025">
    <property type="protein sequence ID" value="MFD1525318.1"/>
    <property type="molecule type" value="Genomic_DNA"/>
</dbReference>
<dbReference type="InterPro" id="IPR022409">
    <property type="entry name" value="PKD/Chitinase_dom"/>
</dbReference>
<evidence type="ECO:0000256" key="1">
    <source>
        <dbReference type="SAM" id="MobiDB-lite"/>
    </source>
</evidence>
<dbReference type="Pfam" id="PF18911">
    <property type="entry name" value="PKD_4"/>
    <property type="match status" value="1"/>
</dbReference>
<evidence type="ECO:0000313" key="5">
    <source>
        <dbReference type="Proteomes" id="UP001597111"/>
    </source>
</evidence>
<feature type="domain" description="PKD" evidence="3">
    <location>
        <begin position="523"/>
        <end position="610"/>
    </location>
</feature>